<dbReference type="SUPFAM" id="SSF53067">
    <property type="entry name" value="Actin-like ATPase domain"/>
    <property type="match status" value="2"/>
</dbReference>
<feature type="domain" description="Ppx/GppA phosphatase N-terminal" evidence="2">
    <location>
        <begin position="24"/>
        <end position="305"/>
    </location>
</feature>
<dbReference type="Gene3D" id="3.30.420.150">
    <property type="entry name" value="Exopolyphosphatase. Domain 2"/>
    <property type="match status" value="1"/>
</dbReference>
<dbReference type="GO" id="GO:0006357">
    <property type="term" value="P:regulation of transcription by RNA polymerase II"/>
    <property type="evidence" value="ECO:0007669"/>
    <property type="project" value="TreeGrafter"/>
</dbReference>
<organism evidence="4 5">
    <name type="scientific">Methanooceanicella nereidis</name>
    <dbReference type="NCBI Taxonomy" id="2052831"/>
    <lineage>
        <taxon>Archaea</taxon>
        <taxon>Methanobacteriati</taxon>
        <taxon>Methanobacteriota</taxon>
        <taxon>Stenosarchaea group</taxon>
        <taxon>Methanomicrobia</taxon>
        <taxon>Methanocellales</taxon>
        <taxon>Methanocellaceae</taxon>
        <taxon>Methanooceanicella</taxon>
    </lineage>
</organism>
<keyword evidence="5" id="KW-1185">Reference proteome</keyword>
<comment type="caution">
    <text evidence="4">The sequence shown here is derived from an EMBL/GenBank/DDBJ whole genome shotgun (WGS) entry which is preliminary data.</text>
</comment>
<dbReference type="AlphaFoldDB" id="A0AAP2RB23"/>
<dbReference type="GO" id="GO:0016787">
    <property type="term" value="F:hydrolase activity"/>
    <property type="evidence" value="ECO:0007669"/>
    <property type="project" value="UniProtKB-KW"/>
</dbReference>
<evidence type="ECO:0000313" key="4">
    <source>
        <dbReference type="EMBL" id="MCD1293616.1"/>
    </source>
</evidence>
<feature type="domain" description="Ppx/GppA phosphatase C-terminal" evidence="3">
    <location>
        <begin position="314"/>
        <end position="464"/>
    </location>
</feature>
<dbReference type="Proteomes" id="UP001320159">
    <property type="component" value="Unassembled WGS sequence"/>
</dbReference>
<dbReference type="InterPro" id="IPR050273">
    <property type="entry name" value="GppA/Ppx_hydrolase"/>
</dbReference>
<evidence type="ECO:0000259" key="3">
    <source>
        <dbReference type="Pfam" id="PF21447"/>
    </source>
</evidence>
<dbReference type="EMBL" id="PGCK01000001">
    <property type="protein sequence ID" value="MCD1293616.1"/>
    <property type="molecule type" value="Genomic_DNA"/>
</dbReference>
<protein>
    <recommendedName>
        <fullName evidence="6">Exopolyphosphatase</fullName>
    </recommendedName>
</protein>
<dbReference type="Gene3D" id="3.30.420.40">
    <property type="match status" value="1"/>
</dbReference>
<evidence type="ECO:0000313" key="5">
    <source>
        <dbReference type="Proteomes" id="UP001320159"/>
    </source>
</evidence>
<dbReference type="PIRSF" id="PIRSF001267">
    <property type="entry name" value="Pyrophosphatase_GppA_Ppx"/>
    <property type="match status" value="1"/>
</dbReference>
<accession>A0AAP2RB23</accession>
<dbReference type="RefSeq" id="WP_230739665.1">
    <property type="nucleotide sequence ID" value="NZ_PGCK01000001.1"/>
</dbReference>
<dbReference type="PANTHER" id="PTHR30005">
    <property type="entry name" value="EXOPOLYPHOSPHATASE"/>
    <property type="match status" value="1"/>
</dbReference>
<keyword evidence="1" id="KW-0378">Hydrolase</keyword>
<dbReference type="Pfam" id="PF02541">
    <property type="entry name" value="Ppx-GppA"/>
    <property type="match status" value="1"/>
</dbReference>
<dbReference type="Gene3D" id="1.10.3210.10">
    <property type="entry name" value="Hypothetical protein af1432"/>
    <property type="match status" value="1"/>
</dbReference>
<evidence type="ECO:0000256" key="1">
    <source>
        <dbReference type="ARBA" id="ARBA00022801"/>
    </source>
</evidence>
<dbReference type="InterPro" id="IPR003695">
    <property type="entry name" value="Ppx_GppA_N"/>
</dbReference>
<dbReference type="Pfam" id="PF21447">
    <property type="entry name" value="Ppx-GppA_III"/>
    <property type="match status" value="1"/>
</dbReference>
<name>A0AAP2RB23_9EURY</name>
<dbReference type="InterPro" id="IPR048950">
    <property type="entry name" value="Ppx_GppA_C"/>
</dbReference>
<reference evidence="4 5" key="1">
    <citation type="submission" date="2017-11" db="EMBL/GenBank/DDBJ databases">
        <title>Isolation and Characterization of Family Methanocellaceae Species from Potential Methane Hydrate Area Offshore Southwestern Taiwan.</title>
        <authorList>
            <person name="Zhang W.-L."/>
            <person name="Chen W.-C."/>
            <person name="Lai M.-C."/>
            <person name="Chen S.-C."/>
        </authorList>
    </citation>
    <scope>NUCLEOTIDE SEQUENCE [LARGE SCALE GENOMIC DNA]</scope>
    <source>
        <strain evidence="4 5">CWC-04</strain>
    </source>
</reference>
<evidence type="ECO:0000259" key="2">
    <source>
        <dbReference type="Pfam" id="PF02541"/>
    </source>
</evidence>
<dbReference type="CDD" id="cd24052">
    <property type="entry name" value="ASKHA_NBD_HpPPX-GppA-like"/>
    <property type="match status" value="1"/>
</dbReference>
<evidence type="ECO:0008006" key="6">
    <source>
        <dbReference type="Google" id="ProtNLM"/>
    </source>
</evidence>
<dbReference type="PANTHER" id="PTHR30005:SF0">
    <property type="entry name" value="RETROGRADE REGULATION PROTEIN 2"/>
    <property type="match status" value="1"/>
</dbReference>
<dbReference type="InterPro" id="IPR030673">
    <property type="entry name" value="PyroPPase_GppA_Ppx"/>
</dbReference>
<gene>
    <name evidence="4" type="ORF">CUJ83_01210</name>
</gene>
<proteinExistence type="predicted"/>
<dbReference type="InterPro" id="IPR043129">
    <property type="entry name" value="ATPase_NBD"/>
</dbReference>
<sequence length="506" mass="56866">MTEKQAIIDLGSNTTRMLIVEVLDSGAYRLVEESKENIRLAENLMPDGIIKPAAINRAVKAVKIFKNICEYQNVDRIIAMATAAVRESNNQSYVLDMIKAETGIEFKVLSRQEESYMGYLGVINTIDIKNGIILDLGGGSMEITAIRDRRPVEFTSLPFGALTLTERFLDINKPSDSQFNDLSSFLMNNFRHVPWLNSYTGYELVGVGGTVRTIAKIHQRAIDYPFDDLHNYVISPQEISVIFTRLKKTGLNERMDVPGLSRDRADIIMGGICAINTLIRYLKVSSVRVSSHGLRDGIFFNHFLKEPVVNDVTEFSVDNLSKLYGLDRAHSQRVYGLSKSVFENLKPVHDLPESCLKILWAASMLHASGYYYDFQNRFNNTFYNIRNSRIFGFSHMDTYKTALVAAYYGAGGVKNRSAVLDMILNKDENKALKKLGVILALSDSLDRSKRGRVTGVNFETSRNKVTMEPIFSGDISVELDTASNVIPYFKKAFECELIIKGCNNSP</sequence>
<dbReference type="SUPFAM" id="SSF109604">
    <property type="entry name" value="HD-domain/PDEase-like"/>
    <property type="match status" value="1"/>
</dbReference>